<feature type="compositionally biased region" description="Pro residues" evidence="1">
    <location>
        <begin position="692"/>
        <end position="702"/>
    </location>
</feature>
<evidence type="ECO:0000313" key="4">
    <source>
        <dbReference type="Proteomes" id="UP001165090"/>
    </source>
</evidence>
<dbReference type="SMART" id="SM00220">
    <property type="entry name" value="S_TKc"/>
    <property type="match status" value="1"/>
</dbReference>
<protein>
    <recommendedName>
        <fullName evidence="2">Protein kinase domain-containing protein</fullName>
    </recommendedName>
</protein>
<sequence>MSSLLSCFGQCLGRQKDNCERCPFPPKCEGQNSFTKGNQQLHDLQVIAPDSHFPLQGAERGNDVGASVAESALPSWIHELRRLRSKLIGIHGAPMHRIADGANLVADLTSAGLVSILGATSEDISFTDTCRWVTLHSSGVAAGALPPGLQLSPISSWGHPDLGRPDRPLELPLKTAASFTTSRSRVGHGDTCTVAMPSKQSPMLLGEWRHLLYDLSQICPSPQWRAVLLPLTLDGRLIGALLLLLQLQQHPPLATSRSHGLSSRIRKMDISDGDFAAQNSGSCSCIRVGLDGGGRLDQGLMQVAECLAECCLGPVLPTIEQVCLTAELMTSAVRLQDAAVLLTGSLTALLSEELHLELGVRLALIPARESPLGVLFYAPATDRRASKTGAAPQSPRCPLQGPVTATATATGTAIATATLTTLSTTGATNIVSGAGGQNVSAGVAANLAAQTASFIWDLPFPPPPQALLPLQQQQPGHHIQLQQAGQMVIHRLGMTTGSLERAGLAASAASGPAAPEAGHGMVRGPHQNGKRIVIALPTVSREGTGDCSGPSGLGYVAAAEDDPSGQTLCQSAVDNSLATSWNPLMVVHQGGGSTAGGGVGTSAWVAPGGGASAAEVSCGLPRAVAAQGPCQFQSQMHLSRSHLSSGFPLHRNATSGPGGLARGQGWKASPFATSSTLLTALLNGKVNQGEASPPPPPPPPPTIEQSARSGSDGAFLSSQIHLRSALVPDVPAWLQDATKPSSDMFSIVRRSGVAGGLSSLIALVAEPATEVGAVDIPSGGGGGSAVLPSQLRQRPATGPLCRISNGPARICGLSSGAAGKAAPPLTVLPPQPRTSWLGPHRERNSVVSVEGFDSVLGTAGGAGRGGGGGGDGGGGSGDGGGGSGGGGGSLGTTIVGLYLYSSLPLPLSFLQAARERALGLMQVLAPVLMRALHAGHMADEWNYLYSQVLGGIPGAAAGSIPSAPPSVPYPLMHSSPIGFAAAAAAAGAAAGSGPGAPSRQPDGGGSGGGLPAISAARTQSLMAAMPVNASGYVADSLAAAAATAVAAAADMVCSAACTGTVPHPGPMTGNVAALTVTGTSGGLDVGMTATSETTTSALSPFPERMRPRISLKTHRLRNPPEPLCTAILPAASLEDATACRVISSSGATTSPAPTGAAMAPPAVVARERDRGGEQCYTMFSSSGMDDVTPPGNAADEPLGGSVIGGLGLALAGGTTATGIESEWGVSSMTLLTNTVSDLGPVARQQNMATLVTAFTTTLSRALRDTEQMGGAHAEDDIRNLRILRAIGVGGCSVVVLARLHAMPVAVKVILPLEDEEDGGTAVVKAGKCGNGGADKKDPTSRPAADAGASSFSRPPYQSLMAGPWAVAAIGEGNEAPGEEEGGPGAGKALRAGFRAQRLSTVKRRSRLQALMRGARELAVLTTISHPNIVQVYSYCTRVVVREEEPGMVKLEMPPEGMQAQAPLCTALIMEYCDMGSLADCIDTGNFAKAARAAAATLLRQQQQQQPVPARAPRRSSSGSATSSAASTAGSAAMCAVYLTLVEVALALRHLHSMKLVHCDVKPANVLLRSSATDPRGFTAKLTDFGFVNLAAQGEASVGGWVGAGSDQGKPGAADYEPVGTVTHMAPELLQGCTLDPSLDIYSFGILMWEVYTGRAPYGTYADDNFAAVPQKVIQEGLRPKFPLQTPSHFKTLAMACWSSDASRRPSASELVTRLQALLDASCGAEV</sequence>
<dbReference type="EMBL" id="BSDZ01000004">
    <property type="protein sequence ID" value="GLI59181.1"/>
    <property type="molecule type" value="Genomic_DNA"/>
</dbReference>
<dbReference type="PANTHER" id="PTHR44329:SF289">
    <property type="entry name" value="SERINE_THREONINE-PROTEIN KINASE VIK"/>
    <property type="match status" value="1"/>
</dbReference>
<feature type="region of interest" description="Disordered" evidence="1">
    <location>
        <begin position="1323"/>
        <end position="1355"/>
    </location>
</feature>
<dbReference type="Proteomes" id="UP001165090">
    <property type="component" value="Unassembled WGS sequence"/>
</dbReference>
<organism evidence="3 4">
    <name type="scientific">Volvox africanus</name>
    <dbReference type="NCBI Taxonomy" id="51714"/>
    <lineage>
        <taxon>Eukaryota</taxon>
        <taxon>Viridiplantae</taxon>
        <taxon>Chlorophyta</taxon>
        <taxon>core chlorophytes</taxon>
        <taxon>Chlorophyceae</taxon>
        <taxon>CS clade</taxon>
        <taxon>Chlamydomonadales</taxon>
        <taxon>Volvocaceae</taxon>
        <taxon>Volvox</taxon>
    </lineage>
</organism>
<evidence type="ECO:0000259" key="2">
    <source>
        <dbReference type="PROSITE" id="PS50011"/>
    </source>
</evidence>
<dbReference type="PROSITE" id="PS00108">
    <property type="entry name" value="PROTEIN_KINASE_ST"/>
    <property type="match status" value="1"/>
</dbReference>
<accession>A0ABQ5RQ06</accession>
<dbReference type="InterPro" id="IPR008271">
    <property type="entry name" value="Ser/Thr_kinase_AS"/>
</dbReference>
<reference evidence="3 4" key="1">
    <citation type="journal article" date="2023" name="IScience">
        <title>Expanded male sex-determining region conserved during the evolution of homothallism in the green alga Volvox.</title>
        <authorList>
            <person name="Yamamoto K."/>
            <person name="Matsuzaki R."/>
            <person name="Mahakham W."/>
            <person name="Heman W."/>
            <person name="Sekimoto H."/>
            <person name="Kawachi M."/>
            <person name="Minakuchi Y."/>
            <person name="Toyoda A."/>
            <person name="Nozaki H."/>
        </authorList>
    </citation>
    <scope>NUCLEOTIDE SEQUENCE [LARGE SCALE GENOMIC DNA]</scope>
    <source>
        <strain evidence="3 4">NIES-4468</strain>
    </source>
</reference>
<evidence type="ECO:0000256" key="1">
    <source>
        <dbReference type="SAM" id="MobiDB-lite"/>
    </source>
</evidence>
<gene>
    <name evidence="3" type="ORF">VaNZ11_001013</name>
</gene>
<dbReference type="PROSITE" id="PS50011">
    <property type="entry name" value="PROTEIN_KINASE_DOM"/>
    <property type="match status" value="1"/>
</dbReference>
<dbReference type="InterPro" id="IPR001245">
    <property type="entry name" value="Ser-Thr/Tyr_kinase_cat_dom"/>
</dbReference>
<feature type="region of interest" description="Disordered" evidence="1">
    <location>
        <begin position="991"/>
        <end position="1011"/>
    </location>
</feature>
<name>A0ABQ5RQ06_9CHLO</name>
<dbReference type="InterPro" id="IPR000719">
    <property type="entry name" value="Prot_kinase_dom"/>
</dbReference>
<feature type="domain" description="Protein kinase" evidence="2">
    <location>
        <begin position="1280"/>
        <end position="1718"/>
    </location>
</feature>
<feature type="region of interest" description="Disordered" evidence="1">
    <location>
        <begin position="860"/>
        <end position="884"/>
    </location>
</feature>
<dbReference type="PANTHER" id="PTHR44329">
    <property type="entry name" value="SERINE/THREONINE-PROTEIN KINASE TNNI3K-RELATED"/>
    <property type="match status" value="1"/>
</dbReference>
<evidence type="ECO:0000313" key="3">
    <source>
        <dbReference type="EMBL" id="GLI59181.1"/>
    </source>
</evidence>
<feature type="region of interest" description="Disordered" evidence="1">
    <location>
        <begin position="643"/>
        <end position="666"/>
    </location>
</feature>
<dbReference type="InterPro" id="IPR051681">
    <property type="entry name" value="Ser/Thr_Kinases-Pseudokinases"/>
</dbReference>
<proteinExistence type="predicted"/>
<comment type="caution">
    <text evidence="3">The sequence shown here is derived from an EMBL/GenBank/DDBJ whole genome shotgun (WGS) entry which is preliminary data.</text>
</comment>
<dbReference type="SUPFAM" id="SSF56112">
    <property type="entry name" value="Protein kinase-like (PK-like)"/>
    <property type="match status" value="1"/>
</dbReference>
<dbReference type="InterPro" id="IPR011009">
    <property type="entry name" value="Kinase-like_dom_sf"/>
</dbReference>
<dbReference type="Pfam" id="PF07714">
    <property type="entry name" value="PK_Tyr_Ser-Thr"/>
    <property type="match status" value="1"/>
</dbReference>
<feature type="region of interest" description="Disordered" evidence="1">
    <location>
        <begin position="686"/>
        <end position="711"/>
    </location>
</feature>
<dbReference type="Gene3D" id="1.10.510.10">
    <property type="entry name" value="Transferase(Phosphotransferase) domain 1"/>
    <property type="match status" value="2"/>
</dbReference>
<keyword evidence="4" id="KW-1185">Reference proteome</keyword>
<feature type="region of interest" description="Disordered" evidence="1">
    <location>
        <begin position="1500"/>
        <end position="1523"/>
    </location>
</feature>